<feature type="transmembrane region" description="Helical" evidence="1">
    <location>
        <begin position="99"/>
        <end position="117"/>
    </location>
</feature>
<organism evidence="2 3">
    <name type="scientific">Tissierella pigra</name>
    <dbReference type="NCBI Taxonomy" id="2607614"/>
    <lineage>
        <taxon>Bacteria</taxon>
        <taxon>Bacillati</taxon>
        <taxon>Bacillota</taxon>
        <taxon>Tissierellia</taxon>
        <taxon>Tissierellales</taxon>
        <taxon>Tissierellaceae</taxon>
        <taxon>Tissierella</taxon>
    </lineage>
</organism>
<dbReference type="Proteomes" id="UP000469523">
    <property type="component" value="Unassembled WGS sequence"/>
</dbReference>
<comment type="caution">
    <text evidence="2">The sequence shown here is derived from an EMBL/GenBank/DDBJ whole genome shotgun (WGS) entry which is preliminary data.</text>
</comment>
<keyword evidence="1" id="KW-0472">Membrane</keyword>
<sequence>MEEVIILIISIVAGMATYIVANILKRGAVIASAIITLVSGLMLPYFFPLTGGVLATAAACSSYAGMISLENALNLLEMAVISLMTGILFIAAKSAYIGIGGRLGTIAAISCFAWLGFKKVFVGLDEKSEG</sequence>
<dbReference type="AlphaFoldDB" id="A0A6N7XGQ4"/>
<gene>
    <name evidence="2" type="ORF">FYJ83_07045</name>
</gene>
<feature type="transmembrane region" description="Helical" evidence="1">
    <location>
        <begin position="45"/>
        <end position="66"/>
    </location>
</feature>
<accession>A0A6N7XGQ4</accession>
<feature type="transmembrane region" description="Helical" evidence="1">
    <location>
        <begin position="6"/>
        <end position="24"/>
    </location>
</feature>
<reference evidence="2 3" key="1">
    <citation type="submission" date="2019-09" db="EMBL/GenBank/DDBJ databases">
        <title>In-depth cultivation of the pig gut microbiome towards novel bacterial diversity and tailored functional studies.</title>
        <authorList>
            <person name="Wylensek D."/>
            <person name="Hitch T.C.A."/>
            <person name="Clavel T."/>
        </authorList>
    </citation>
    <scope>NUCLEOTIDE SEQUENCE [LARGE SCALE GENOMIC DNA]</scope>
    <source>
        <strain evidence="2 3">WCA3-693-APC-4?</strain>
    </source>
</reference>
<dbReference type="EMBL" id="VUNQ01000012">
    <property type="protein sequence ID" value="MSU01221.1"/>
    <property type="molecule type" value="Genomic_DNA"/>
</dbReference>
<keyword evidence="1" id="KW-1133">Transmembrane helix</keyword>
<evidence type="ECO:0000256" key="1">
    <source>
        <dbReference type="SAM" id="Phobius"/>
    </source>
</evidence>
<dbReference type="RefSeq" id="WP_154439636.1">
    <property type="nucleotide sequence ID" value="NZ_JAHLPJ010000001.1"/>
</dbReference>
<proteinExistence type="predicted"/>
<feature type="transmembrane region" description="Helical" evidence="1">
    <location>
        <begin position="72"/>
        <end position="92"/>
    </location>
</feature>
<protein>
    <submittedName>
        <fullName evidence="2">Uncharacterized protein</fullName>
    </submittedName>
</protein>
<name>A0A6N7XGQ4_9FIRM</name>
<keyword evidence="3" id="KW-1185">Reference proteome</keyword>
<keyword evidence="1" id="KW-0812">Transmembrane</keyword>
<evidence type="ECO:0000313" key="2">
    <source>
        <dbReference type="EMBL" id="MSU01221.1"/>
    </source>
</evidence>
<evidence type="ECO:0000313" key="3">
    <source>
        <dbReference type="Proteomes" id="UP000469523"/>
    </source>
</evidence>